<accession>A0A6F9DMD7</accession>
<reference evidence="2" key="1">
    <citation type="submission" date="2020-04" db="EMBL/GenBank/DDBJ databases">
        <authorList>
            <person name="Neveu A P."/>
        </authorList>
    </citation>
    <scope>NUCLEOTIDE SEQUENCE</scope>
    <source>
        <tissue evidence="2">Whole embryo</tissue>
    </source>
</reference>
<feature type="compositionally biased region" description="Basic and acidic residues" evidence="1">
    <location>
        <begin position="191"/>
        <end position="212"/>
    </location>
</feature>
<dbReference type="EMBL" id="LR788284">
    <property type="protein sequence ID" value="CAB3264146.1"/>
    <property type="molecule type" value="mRNA"/>
</dbReference>
<evidence type="ECO:0000256" key="1">
    <source>
        <dbReference type="SAM" id="MobiDB-lite"/>
    </source>
</evidence>
<protein>
    <submittedName>
        <fullName evidence="2">Myoneurin</fullName>
    </submittedName>
</protein>
<feature type="region of interest" description="Disordered" evidence="1">
    <location>
        <begin position="191"/>
        <end position="288"/>
    </location>
</feature>
<organism evidence="2">
    <name type="scientific">Phallusia mammillata</name>
    <dbReference type="NCBI Taxonomy" id="59560"/>
    <lineage>
        <taxon>Eukaryota</taxon>
        <taxon>Metazoa</taxon>
        <taxon>Chordata</taxon>
        <taxon>Tunicata</taxon>
        <taxon>Ascidiacea</taxon>
        <taxon>Phlebobranchia</taxon>
        <taxon>Ascidiidae</taxon>
        <taxon>Phallusia</taxon>
    </lineage>
</organism>
<dbReference type="AlphaFoldDB" id="A0A6F9DMD7"/>
<name>A0A6F9DMD7_9ASCI</name>
<gene>
    <name evidence="2" type="primary">Mynn-007</name>
</gene>
<evidence type="ECO:0000313" key="2">
    <source>
        <dbReference type="EMBL" id="CAB3264146.1"/>
    </source>
</evidence>
<feature type="compositionally biased region" description="Polar residues" evidence="1">
    <location>
        <begin position="220"/>
        <end position="248"/>
    </location>
</feature>
<proteinExistence type="evidence at transcript level"/>
<sequence>MKESCIPFHIMAYFVCSLCGGKLPNAERLKKHKKSCVKLMMCECGTRFTRSCNLRRHRQNSCKLRKIAQKTKTCNNKTKTKIVEVPVSPSESTSPTSEATFSESLGFSASFSIKKEISESPVASDTSKPENRFATAATLRRHIRTACQKSMQEAPVARCPNCGLTCKERNFSRHLRSCSGVWGLRRSFDAAKDTKNPDSDRRKNTDETEKENTATTTTKILSNCSQSEKPLQTPNRSSSNATQQTPMQQWLKKGNSHINPYLPDVPMDVDGTDSSTSLNNDLKDDGDSKKKLAPLLKRFKMGVKNDHEPPTTEKTQIEPQFVKQSCVVARLPSSESHQTKTRADYRETRLQGPQVLETLTTQMASLQQNAIMVFR</sequence>